<name>A0A0E9UBR9_ANGAN</name>
<dbReference type="AlphaFoldDB" id="A0A0E9UBR9"/>
<feature type="compositionally biased region" description="Basic and acidic residues" evidence="1">
    <location>
        <begin position="1"/>
        <end position="11"/>
    </location>
</feature>
<sequence>MVVKGYYKEGAGEADYDGTV</sequence>
<feature type="region of interest" description="Disordered" evidence="1">
    <location>
        <begin position="1"/>
        <end position="20"/>
    </location>
</feature>
<protein>
    <submittedName>
        <fullName evidence="2">Uncharacterized protein</fullName>
    </submittedName>
</protein>
<evidence type="ECO:0000256" key="1">
    <source>
        <dbReference type="SAM" id="MobiDB-lite"/>
    </source>
</evidence>
<proteinExistence type="predicted"/>
<evidence type="ECO:0000313" key="2">
    <source>
        <dbReference type="EMBL" id="JAH62665.1"/>
    </source>
</evidence>
<dbReference type="EMBL" id="GBXM01045912">
    <property type="protein sequence ID" value="JAH62665.1"/>
    <property type="molecule type" value="Transcribed_RNA"/>
</dbReference>
<reference evidence="2" key="2">
    <citation type="journal article" date="2015" name="Fish Shellfish Immunol.">
        <title>Early steps in the European eel (Anguilla anguilla)-Vibrio vulnificus interaction in the gills: Role of the RtxA13 toxin.</title>
        <authorList>
            <person name="Callol A."/>
            <person name="Pajuelo D."/>
            <person name="Ebbesson L."/>
            <person name="Teles M."/>
            <person name="MacKenzie S."/>
            <person name="Amaro C."/>
        </authorList>
    </citation>
    <scope>NUCLEOTIDE SEQUENCE</scope>
</reference>
<organism evidence="2">
    <name type="scientific">Anguilla anguilla</name>
    <name type="common">European freshwater eel</name>
    <name type="synonym">Muraena anguilla</name>
    <dbReference type="NCBI Taxonomy" id="7936"/>
    <lineage>
        <taxon>Eukaryota</taxon>
        <taxon>Metazoa</taxon>
        <taxon>Chordata</taxon>
        <taxon>Craniata</taxon>
        <taxon>Vertebrata</taxon>
        <taxon>Euteleostomi</taxon>
        <taxon>Actinopterygii</taxon>
        <taxon>Neopterygii</taxon>
        <taxon>Teleostei</taxon>
        <taxon>Anguilliformes</taxon>
        <taxon>Anguillidae</taxon>
        <taxon>Anguilla</taxon>
    </lineage>
</organism>
<accession>A0A0E9UBR9</accession>
<reference evidence="2" key="1">
    <citation type="submission" date="2014-11" db="EMBL/GenBank/DDBJ databases">
        <authorList>
            <person name="Amaro Gonzalez C."/>
        </authorList>
    </citation>
    <scope>NUCLEOTIDE SEQUENCE</scope>
</reference>